<name>A0A1V9YCW5_ACHHY</name>
<protein>
    <recommendedName>
        <fullName evidence="3">Alpha/beta hydrolase</fullName>
    </recommendedName>
</protein>
<evidence type="ECO:0008006" key="3">
    <source>
        <dbReference type="Google" id="ProtNLM"/>
    </source>
</evidence>
<reference evidence="1 2" key="1">
    <citation type="journal article" date="2014" name="Genome Biol. Evol.">
        <title>The secreted proteins of Achlya hypogyna and Thraustotheca clavata identify the ancestral oomycete secretome and reveal gene acquisitions by horizontal gene transfer.</title>
        <authorList>
            <person name="Misner I."/>
            <person name="Blouin N."/>
            <person name="Leonard G."/>
            <person name="Richards T.A."/>
            <person name="Lane C.E."/>
        </authorList>
    </citation>
    <scope>NUCLEOTIDE SEQUENCE [LARGE SCALE GENOMIC DNA]</scope>
    <source>
        <strain evidence="1 2">ATCC 48635</strain>
    </source>
</reference>
<dbReference type="Proteomes" id="UP000243579">
    <property type="component" value="Unassembled WGS sequence"/>
</dbReference>
<dbReference type="InterPro" id="IPR029058">
    <property type="entry name" value="AB_hydrolase_fold"/>
</dbReference>
<dbReference type="PANTHER" id="PTHR15394:SF3">
    <property type="entry name" value="SERINE HYDROLASE RBBP9"/>
    <property type="match status" value="1"/>
</dbReference>
<evidence type="ECO:0000313" key="2">
    <source>
        <dbReference type="Proteomes" id="UP000243579"/>
    </source>
</evidence>
<dbReference type="AlphaFoldDB" id="A0A1V9YCW5"/>
<dbReference type="InterPro" id="IPR010662">
    <property type="entry name" value="RBBP9/YdeN"/>
</dbReference>
<evidence type="ECO:0000313" key="1">
    <source>
        <dbReference type="EMBL" id="OQR83538.1"/>
    </source>
</evidence>
<dbReference type="SUPFAM" id="SSF53474">
    <property type="entry name" value="alpha/beta-Hydrolases"/>
    <property type="match status" value="1"/>
</dbReference>
<comment type="caution">
    <text evidence="1">The sequence shown here is derived from an EMBL/GenBank/DDBJ whole genome shotgun (WGS) entry which is preliminary data.</text>
</comment>
<dbReference type="OrthoDB" id="10363994at2759"/>
<sequence length="157" mass="17085">MKRPWVLLLVPGGDASAWYAWLSAKLHDAKCPVVMRCLSTPLVLLRDDVDHNTILIGHRAGAAVALRLTEQAQVRGLVLVAPCVTGTLDGVEKIAHNCPWVVQLGAPDDIFVPNADQVALAQALHADFYFLPGRGQYTQPEAPDLWAILAAKLPDHR</sequence>
<dbReference type="PANTHER" id="PTHR15394">
    <property type="entry name" value="SERINE HYDROLASE RBBP9"/>
    <property type="match status" value="1"/>
</dbReference>
<accession>A0A1V9YCW5</accession>
<gene>
    <name evidence="1" type="ORF">ACHHYP_14576</name>
</gene>
<organism evidence="1 2">
    <name type="scientific">Achlya hypogyna</name>
    <name type="common">Oomycete</name>
    <name type="synonym">Protoachlya hypogyna</name>
    <dbReference type="NCBI Taxonomy" id="1202772"/>
    <lineage>
        <taxon>Eukaryota</taxon>
        <taxon>Sar</taxon>
        <taxon>Stramenopiles</taxon>
        <taxon>Oomycota</taxon>
        <taxon>Saprolegniomycetes</taxon>
        <taxon>Saprolegniales</taxon>
        <taxon>Achlyaceae</taxon>
        <taxon>Achlya</taxon>
    </lineage>
</organism>
<dbReference type="Gene3D" id="3.40.50.1820">
    <property type="entry name" value="alpha/beta hydrolase"/>
    <property type="match status" value="1"/>
</dbReference>
<keyword evidence="2" id="KW-1185">Reference proteome</keyword>
<proteinExistence type="predicted"/>
<dbReference type="EMBL" id="JNBR01002137">
    <property type="protein sequence ID" value="OQR83538.1"/>
    <property type="molecule type" value="Genomic_DNA"/>
</dbReference>